<dbReference type="Proteomes" id="UP000236725">
    <property type="component" value="Unassembled WGS sequence"/>
</dbReference>
<dbReference type="EMBL" id="FNVS01000010">
    <property type="protein sequence ID" value="SEF95562.1"/>
    <property type="molecule type" value="Genomic_DNA"/>
</dbReference>
<proteinExistence type="predicted"/>
<protein>
    <recommendedName>
        <fullName evidence="3">YahA protein</fullName>
    </recommendedName>
</protein>
<evidence type="ECO:0000313" key="1">
    <source>
        <dbReference type="EMBL" id="SEF95562.1"/>
    </source>
</evidence>
<accession>A0A8G2BWX3</accession>
<comment type="caution">
    <text evidence="1">The sequence shown here is derived from an EMBL/GenBank/DDBJ whole genome shotgun (WGS) entry which is preliminary data.</text>
</comment>
<evidence type="ECO:0008006" key="3">
    <source>
        <dbReference type="Google" id="ProtNLM"/>
    </source>
</evidence>
<dbReference type="AlphaFoldDB" id="A0A8G2BWX3"/>
<reference evidence="1 2" key="1">
    <citation type="submission" date="2016-10" db="EMBL/GenBank/DDBJ databases">
        <authorList>
            <person name="Varghese N."/>
            <person name="Submissions S."/>
        </authorList>
    </citation>
    <scope>NUCLEOTIDE SEQUENCE [LARGE SCALE GENOMIC DNA]</scope>
    <source>
        <strain evidence="1 2">DSM 29073</strain>
    </source>
</reference>
<organism evidence="1 2">
    <name type="scientific">Parabacteroides chinchillae</name>
    <dbReference type="NCBI Taxonomy" id="871327"/>
    <lineage>
        <taxon>Bacteria</taxon>
        <taxon>Pseudomonadati</taxon>
        <taxon>Bacteroidota</taxon>
        <taxon>Bacteroidia</taxon>
        <taxon>Bacteroidales</taxon>
        <taxon>Tannerellaceae</taxon>
        <taxon>Parabacteroides</taxon>
    </lineage>
</organism>
<dbReference type="RefSeq" id="WP_008617841.1">
    <property type="nucleotide sequence ID" value="NZ_FNVS01000010.1"/>
</dbReference>
<gene>
    <name evidence="1" type="ORF">SAMN05444001_11093</name>
</gene>
<name>A0A8G2BWX3_9BACT</name>
<evidence type="ECO:0000313" key="2">
    <source>
        <dbReference type="Proteomes" id="UP000236725"/>
    </source>
</evidence>
<dbReference type="GeneID" id="93556404"/>
<sequence>MIAQTILQQMGGHRFALTTGSKDFIGLGNGLLMSLSRNKTSANRLEIIYDEGLDLYNMRFYRKTFSKKTFESKTKDIAKYEGIYFDMLEEIFTEVTGLNTRLF</sequence>
<keyword evidence="2" id="KW-1185">Reference proteome</keyword>